<dbReference type="EMBL" id="JBHTCS010000021">
    <property type="protein sequence ID" value="MFC7449664.1"/>
    <property type="molecule type" value="Genomic_DNA"/>
</dbReference>
<evidence type="ECO:0000313" key="1">
    <source>
        <dbReference type="EMBL" id="MFC7449664.1"/>
    </source>
</evidence>
<dbReference type="Proteomes" id="UP001596484">
    <property type="component" value="Unassembled WGS sequence"/>
</dbReference>
<sequence length="126" mass="13489">MTELGQAFTNFQQLAAQAEAGHLRLNEDVAQRCVQACETYIAALNDLRVSAGSMSTLSAYGTLQSAQDLGRKFERKALGEGGFESIVAQHMDVVRQMQDVFAKAGRAYAAAEESNTRAVEAAGSTL</sequence>
<keyword evidence="2" id="KW-1185">Reference proteome</keyword>
<evidence type="ECO:0000313" key="2">
    <source>
        <dbReference type="Proteomes" id="UP001596484"/>
    </source>
</evidence>
<comment type="caution">
    <text evidence="1">The sequence shown here is derived from an EMBL/GenBank/DDBJ whole genome shotgun (WGS) entry which is preliminary data.</text>
</comment>
<name>A0ABW2S0V8_9NOCA</name>
<evidence type="ECO:0008006" key="3">
    <source>
        <dbReference type="Google" id="ProtNLM"/>
    </source>
</evidence>
<gene>
    <name evidence="1" type="ORF">ACFQS9_17350</name>
</gene>
<protein>
    <recommendedName>
        <fullName evidence="3">Phasin family protein</fullName>
    </recommendedName>
</protein>
<accession>A0ABW2S0V8</accession>
<proteinExistence type="predicted"/>
<dbReference type="RefSeq" id="WP_378406894.1">
    <property type="nucleotide sequence ID" value="NZ_JBHTCS010000021.1"/>
</dbReference>
<reference evidence="2" key="1">
    <citation type="journal article" date="2019" name="Int. J. Syst. Evol. Microbiol.">
        <title>The Global Catalogue of Microorganisms (GCM) 10K type strain sequencing project: providing services to taxonomists for standard genome sequencing and annotation.</title>
        <authorList>
            <consortium name="The Broad Institute Genomics Platform"/>
            <consortium name="The Broad Institute Genome Sequencing Center for Infectious Disease"/>
            <person name="Wu L."/>
            <person name="Ma J."/>
        </authorList>
    </citation>
    <scope>NUCLEOTIDE SEQUENCE [LARGE SCALE GENOMIC DNA]</scope>
    <source>
        <strain evidence="2">ICMP 19430</strain>
    </source>
</reference>
<organism evidence="1 2">
    <name type="scientific">Rhodococcus daqingensis</name>
    <dbReference type="NCBI Taxonomy" id="2479363"/>
    <lineage>
        <taxon>Bacteria</taxon>
        <taxon>Bacillati</taxon>
        <taxon>Actinomycetota</taxon>
        <taxon>Actinomycetes</taxon>
        <taxon>Mycobacteriales</taxon>
        <taxon>Nocardiaceae</taxon>
        <taxon>Rhodococcus</taxon>
    </lineage>
</organism>